<evidence type="ECO:0000313" key="5">
    <source>
        <dbReference type="EMBL" id="RXK41578.1"/>
    </source>
</evidence>
<feature type="compositionally biased region" description="Low complexity" evidence="4">
    <location>
        <begin position="445"/>
        <end position="457"/>
    </location>
</feature>
<feature type="region of interest" description="Disordered" evidence="4">
    <location>
        <begin position="967"/>
        <end position="993"/>
    </location>
</feature>
<feature type="compositionally biased region" description="Low complexity" evidence="4">
    <location>
        <begin position="1112"/>
        <end position="1131"/>
    </location>
</feature>
<feature type="compositionally biased region" description="Polar residues" evidence="4">
    <location>
        <begin position="1311"/>
        <end position="1324"/>
    </location>
</feature>
<feature type="region of interest" description="Disordered" evidence="4">
    <location>
        <begin position="1073"/>
        <end position="1092"/>
    </location>
</feature>
<feature type="region of interest" description="Disordered" evidence="4">
    <location>
        <begin position="476"/>
        <end position="522"/>
    </location>
</feature>
<feature type="repeat" description="ANK" evidence="3">
    <location>
        <begin position="72"/>
        <end position="104"/>
    </location>
</feature>
<feature type="region of interest" description="Disordered" evidence="4">
    <location>
        <begin position="582"/>
        <end position="601"/>
    </location>
</feature>
<comment type="caution">
    <text evidence="5">The sequence shown here is derived from an EMBL/GenBank/DDBJ whole genome shotgun (WGS) entry which is preliminary data.</text>
</comment>
<feature type="region of interest" description="Disordered" evidence="4">
    <location>
        <begin position="271"/>
        <end position="457"/>
    </location>
</feature>
<dbReference type="OrthoDB" id="194358at2759"/>
<feature type="region of interest" description="Disordered" evidence="4">
    <location>
        <begin position="1289"/>
        <end position="1324"/>
    </location>
</feature>
<dbReference type="InterPro" id="IPR036770">
    <property type="entry name" value="Ankyrin_rpt-contain_sf"/>
</dbReference>
<dbReference type="InParanoid" id="A0A4Q1BU79"/>
<dbReference type="PROSITE" id="PS50297">
    <property type="entry name" value="ANK_REP_REGION"/>
    <property type="match status" value="2"/>
</dbReference>
<feature type="region of interest" description="Disordered" evidence="4">
    <location>
        <begin position="1097"/>
        <end position="1173"/>
    </location>
</feature>
<sequence length="1473" mass="156190">MILISSIYDPPLTPPLSPPSVPRLRRLFSRDDTKLYILPVPNLELHSAAASGNVGLVHYALTHGQPVNSVLHGVLPLHAACSGGSATVVRMLIERGADVNAPRLPRRYSDGKRSNVPSVGTAGSTPLHFAAANGHANIVQILLTCGAVPDKTDKNGMTPEALAEINGHTGVIRVIRVWEHLKLQEKESQSVESSNSPSVIKPIAGPSSDAAEVGSIGVSELEETKSEKAVSVRDRRLSNVSGGTDKDRILNMKKSLSSLFKRGKKNSVSSVDSKSIHSVIGSPTNFKKLTDQSSPPATQKTEQTEEIEDGKEVDDDRTHSISPPEIDIGDDASEISWHDADDGSGALGLGLPNQQQPSSITQSRSTMFSDVQATLHDNESAIELGSPASATSILAPPASPLSRAASGDEPNPKALNRTPSGASANSQVSAEHLTPPTQIHRRARGSSSASHRPSLPSILEKASHPAATLRAAIHRTQHPAGPSSPPHTDDSISTSPTSPISPISPTGPHFFRGRKSSSQDAHPHYTKKYLNAHVLTQLFHRSNSPPSRSPSPPERTDSSKMIEGGELDEGIERLRAASMDLDKRHSTASSGNFPLSSTLHPMPVSAPAVKTRFFENLDAPDLPHIDLSAYRQYRPKTPPPLSASSSTSEPPWSRTRNASEVLVPSPLAKEWQRRTSGSESDSQSSPLPTIRRARTEVARSPTSPSPRKGGSGPLSPLGFGIPVEEANVRSTKRRSATLPSVSVGRAQGGGWDEGGDLRRVAASGSIRRRSERLLAQANQDSGRDDEDWRRSEAAENEYQDALLEQAALLDQLSISSDTSSTMDRPMRSDPLVNEDSPEQVVKPEALSVEVERSDPTVGGETSNDTDEEKTPEATPGLEQTTIDLAPLSISPRKTGRYRGGSIGSQNTDSSRFSGTSSLRMTSLPSQSPERSPDSSTPEVKFTYPIPRYPSVNPNVCVTNEINTRTRGKSISSISSTTSGLGVHSTPSSSLTPPSILSAVGAGFPPVPEDAVAHHPPSRRAISTSAEAHDLVKQHEDSILQLAQLPLSRDSTRNLAAQLAAYGENHAIEQQLVEAERRSRSGSNGSASASGSFDRFGIIGREDKVESRRRRNLSPGSSLSSGSFHSAHSVQSAPSALSNNSRSSGRASLQKTAVTRAGQKSFINPLSSSSGMISGEGGVSMSSLLSDTSNIPGINSIYDRRAAAYKDRMAALTLPPTQNPVQRARAKSALAGQGPKEIWLSGSTHSGPSSSTSPPNRTSMSSPLPTSFNNSQTPIKEGLLRIEEDRHPFISSPMPLIHPTTTKKKRTPPRTNQSARYTLSNSGQKTPAPIAEVVSARYQGQNIRHQGYGGVGMGTLSPVGSVGFGNVAVGGVGATGVGGLASVGITGVGGLASVGITGVGGGRNGEGGTKQLSLSPHVSTFSTRYTRGPHDDVDSDDSESEPRGYTVIENDWRGGHVVRPEGMKKRWMGIGKKK</sequence>
<keyword evidence="2 3" id="KW-0040">ANK repeat</keyword>
<feature type="compositionally biased region" description="Polar residues" evidence="4">
    <location>
        <begin position="281"/>
        <end position="301"/>
    </location>
</feature>
<feature type="compositionally biased region" description="Low complexity" evidence="4">
    <location>
        <begin position="700"/>
        <end position="720"/>
    </location>
</feature>
<feature type="region of interest" description="Disordered" evidence="4">
    <location>
        <begin position="187"/>
        <end position="211"/>
    </location>
</feature>
<evidence type="ECO:0000256" key="3">
    <source>
        <dbReference type="PROSITE-ProRule" id="PRU00023"/>
    </source>
</evidence>
<dbReference type="Pfam" id="PF12796">
    <property type="entry name" value="Ank_2"/>
    <property type="match status" value="2"/>
</dbReference>
<proteinExistence type="predicted"/>
<feature type="region of interest" description="Disordered" evidence="4">
    <location>
        <begin position="1236"/>
        <end position="1271"/>
    </location>
</feature>
<reference evidence="5 6" key="1">
    <citation type="submission" date="2016-06" db="EMBL/GenBank/DDBJ databases">
        <title>Evolution of pathogenesis and genome organization in the Tremellales.</title>
        <authorList>
            <person name="Cuomo C."/>
            <person name="Litvintseva A."/>
            <person name="Heitman J."/>
            <person name="Chen Y."/>
            <person name="Sun S."/>
            <person name="Springer D."/>
            <person name="Dromer F."/>
            <person name="Young S."/>
            <person name="Zeng Q."/>
            <person name="Chapman S."/>
            <person name="Gujja S."/>
            <person name="Saif S."/>
            <person name="Birren B."/>
        </authorList>
    </citation>
    <scope>NUCLEOTIDE SEQUENCE [LARGE SCALE GENOMIC DNA]</scope>
    <source>
        <strain evidence="5 6">ATCC 28783</strain>
    </source>
</reference>
<dbReference type="PANTHER" id="PTHR24173:SF74">
    <property type="entry name" value="ANKYRIN REPEAT DOMAIN-CONTAINING PROTEIN 16"/>
    <property type="match status" value="1"/>
</dbReference>
<feature type="compositionally biased region" description="Low complexity" evidence="4">
    <location>
        <begin position="969"/>
        <end position="993"/>
    </location>
</feature>
<dbReference type="Gene3D" id="1.25.40.20">
    <property type="entry name" value="Ankyrin repeat-containing domain"/>
    <property type="match status" value="1"/>
</dbReference>
<feature type="compositionally biased region" description="Low complexity" evidence="4">
    <location>
        <begin position="1240"/>
        <end position="1262"/>
    </location>
</feature>
<organism evidence="5 6">
    <name type="scientific">Tremella mesenterica</name>
    <name type="common">Jelly fungus</name>
    <dbReference type="NCBI Taxonomy" id="5217"/>
    <lineage>
        <taxon>Eukaryota</taxon>
        <taxon>Fungi</taxon>
        <taxon>Dikarya</taxon>
        <taxon>Basidiomycota</taxon>
        <taxon>Agaricomycotina</taxon>
        <taxon>Tremellomycetes</taxon>
        <taxon>Tremellales</taxon>
        <taxon>Tremellaceae</taxon>
        <taxon>Tremella</taxon>
    </lineage>
</organism>
<feature type="compositionally biased region" description="Acidic residues" evidence="4">
    <location>
        <begin position="304"/>
        <end position="313"/>
    </location>
</feature>
<feature type="repeat" description="ANK" evidence="3">
    <location>
        <begin position="122"/>
        <end position="154"/>
    </location>
</feature>
<accession>A0A4Q1BU79</accession>
<dbReference type="STRING" id="5217.A0A4Q1BU79"/>
<feature type="region of interest" description="Disordered" evidence="4">
    <location>
        <begin position="632"/>
        <end position="945"/>
    </location>
</feature>
<feature type="region of interest" description="Disordered" evidence="4">
    <location>
        <begin position="540"/>
        <end position="567"/>
    </location>
</feature>
<feature type="compositionally biased region" description="Polar residues" evidence="4">
    <location>
        <begin position="1132"/>
        <end position="1152"/>
    </location>
</feature>
<evidence type="ECO:0000256" key="1">
    <source>
        <dbReference type="ARBA" id="ARBA00022737"/>
    </source>
</evidence>
<feature type="compositionally biased region" description="Low complexity" evidence="4">
    <location>
        <begin position="386"/>
        <end position="405"/>
    </location>
</feature>
<dbReference type="Proteomes" id="UP000289152">
    <property type="component" value="Unassembled WGS sequence"/>
</dbReference>
<feature type="region of interest" description="Disordered" evidence="4">
    <location>
        <begin position="1404"/>
        <end position="1442"/>
    </location>
</feature>
<dbReference type="PROSITE" id="PS50088">
    <property type="entry name" value="ANK_REPEAT"/>
    <property type="match status" value="2"/>
</dbReference>
<keyword evidence="1" id="KW-0677">Repeat</keyword>
<dbReference type="SUPFAM" id="SSF48403">
    <property type="entry name" value="Ankyrin repeat"/>
    <property type="match status" value="1"/>
</dbReference>
<keyword evidence="6" id="KW-1185">Reference proteome</keyword>
<protein>
    <submittedName>
        <fullName evidence="5">Uncharacterized protein</fullName>
    </submittedName>
</protein>
<feature type="compositionally biased region" description="Polar residues" evidence="4">
    <location>
        <begin position="1409"/>
        <end position="1424"/>
    </location>
</feature>
<feature type="compositionally biased region" description="Low complexity" evidence="4">
    <location>
        <begin position="1080"/>
        <end position="1091"/>
    </location>
</feature>
<feature type="compositionally biased region" description="Polar residues" evidence="4">
    <location>
        <begin position="674"/>
        <end position="687"/>
    </location>
</feature>
<dbReference type="EMBL" id="SDIL01000007">
    <property type="protein sequence ID" value="RXK41578.1"/>
    <property type="molecule type" value="Genomic_DNA"/>
</dbReference>
<feature type="compositionally biased region" description="Low complexity" evidence="4">
    <location>
        <begin position="491"/>
        <end position="509"/>
    </location>
</feature>
<feature type="compositionally biased region" description="Polar residues" evidence="4">
    <location>
        <begin position="352"/>
        <end position="372"/>
    </location>
</feature>
<dbReference type="SMART" id="SM00248">
    <property type="entry name" value="ANK"/>
    <property type="match status" value="3"/>
</dbReference>
<feature type="compositionally biased region" description="Polar residues" evidence="4">
    <location>
        <begin position="417"/>
        <end position="429"/>
    </location>
</feature>
<evidence type="ECO:0000256" key="4">
    <source>
        <dbReference type="SAM" id="MobiDB-lite"/>
    </source>
</evidence>
<dbReference type="PANTHER" id="PTHR24173">
    <property type="entry name" value="ANKYRIN REPEAT CONTAINING"/>
    <property type="match status" value="1"/>
</dbReference>
<feature type="compositionally biased region" description="Low complexity" evidence="4">
    <location>
        <begin position="642"/>
        <end position="655"/>
    </location>
</feature>
<feature type="compositionally biased region" description="Polar residues" evidence="4">
    <location>
        <begin position="587"/>
        <end position="599"/>
    </location>
</feature>
<feature type="compositionally biased region" description="Low complexity" evidence="4">
    <location>
        <begin position="799"/>
        <end position="812"/>
    </location>
</feature>
<evidence type="ECO:0000313" key="6">
    <source>
        <dbReference type="Proteomes" id="UP000289152"/>
    </source>
</evidence>
<feature type="compositionally biased region" description="Polar residues" evidence="4">
    <location>
        <begin position="813"/>
        <end position="822"/>
    </location>
</feature>
<dbReference type="InterPro" id="IPR002110">
    <property type="entry name" value="Ankyrin_rpt"/>
</dbReference>
<gene>
    <name evidence="5" type="ORF">M231_01077</name>
</gene>
<feature type="compositionally biased region" description="Polar residues" evidence="4">
    <location>
        <begin position="903"/>
        <end position="937"/>
    </location>
</feature>
<evidence type="ECO:0000256" key="2">
    <source>
        <dbReference type="ARBA" id="ARBA00023043"/>
    </source>
</evidence>
<name>A0A4Q1BU79_TREME</name>